<dbReference type="AlphaFoldDB" id="A0A4U8Z3E6"/>
<dbReference type="Proteomes" id="UP000485880">
    <property type="component" value="Unassembled WGS sequence"/>
</dbReference>
<keyword evidence="4" id="KW-1185">Reference proteome</keyword>
<gene>
    <name evidence="2" type="ORF">MPC4_90136</name>
    <name evidence="1" type="ORF">MTUNDRAET4_2943</name>
</gene>
<dbReference type="EMBL" id="LR536450">
    <property type="protein sequence ID" value="VFU09830.1"/>
    <property type="molecule type" value="Genomic_DNA"/>
</dbReference>
<name>A0A4U8Z3E6_METTU</name>
<dbReference type="EMBL" id="CABFMQ020000153">
    <property type="protein sequence ID" value="VTZ52661.1"/>
    <property type="molecule type" value="Genomic_DNA"/>
</dbReference>
<reference evidence="2 4" key="2">
    <citation type="submission" date="2019-05" db="EMBL/GenBank/DDBJ databases">
        <authorList>
            <person name="Farhan Ul Haque M."/>
        </authorList>
    </citation>
    <scope>NUCLEOTIDE SEQUENCE [LARGE SCALE GENOMIC DNA]</scope>
    <source>
        <strain evidence="2">2</strain>
    </source>
</reference>
<protein>
    <submittedName>
        <fullName evidence="1">Uncharacterized protein</fullName>
    </submittedName>
</protein>
<sequence length="91" mass="10199">MSRETCSFAELQSVCLQTLKQCEGFEMVNEVLVQARENAEGAANWTLAAVRPRVDNNSLRAARGVIDFLQKNYQLDAAEAEARALAARRRR</sequence>
<organism evidence="1 3">
    <name type="scientific">Methylocella tundrae</name>
    <dbReference type="NCBI Taxonomy" id="227605"/>
    <lineage>
        <taxon>Bacteria</taxon>
        <taxon>Pseudomonadati</taxon>
        <taxon>Pseudomonadota</taxon>
        <taxon>Alphaproteobacteria</taxon>
        <taxon>Hyphomicrobiales</taxon>
        <taxon>Beijerinckiaceae</taxon>
        <taxon>Methylocella</taxon>
    </lineage>
</organism>
<dbReference type="KEGG" id="mtun:MTUNDRAET4_2943"/>
<accession>A0A4U8Z3E6</accession>
<evidence type="ECO:0000313" key="4">
    <source>
        <dbReference type="Proteomes" id="UP000485880"/>
    </source>
</evidence>
<evidence type="ECO:0000313" key="3">
    <source>
        <dbReference type="Proteomes" id="UP000294360"/>
    </source>
</evidence>
<evidence type="ECO:0000313" key="1">
    <source>
        <dbReference type="EMBL" id="VFU09830.1"/>
    </source>
</evidence>
<evidence type="ECO:0000313" key="2">
    <source>
        <dbReference type="EMBL" id="VTZ52661.1"/>
    </source>
</evidence>
<proteinExistence type="predicted"/>
<reference evidence="1 3" key="1">
    <citation type="submission" date="2019-03" db="EMBL/GenBank/DDBJ databases">
        <authorList>
            <person name="Kox A.R. M."/>
        </authorList>
    </citation>
    <scope>NUCLEOTIDE SEQUENCE [LARGE SCALE GENOMIC DNA]</scope>
    <source>
        <strain evidence="1">MTUNDRAET4 annotated genome</strain>
    </source>
</reference>
<dbReference type="OrthoDB" id="8450621at2"/>
<dbReference type="RefSeq" id="WP_134490336.1">
    <property type="nucleotide sequence ID" value="NZ_CABFMQ020000153.1"/>
</dbReference>
<dbReference type="Proteomes" id="UP000294360">
    <property type="component" value="Chromosome"/>
</dbReference>